<dbReference type="Proteomes" id="UP001634394">
    <property type="component" value="Unassembled WGS sequence"/>
</dbReference>
<accession>A0ABD3VI83</accession>
<name>A0ABD3VI83_SINWO</name>
<dbReference type="AlphaFoldDB" id="A0ABD3VI83"/>
<dbReference type="EMBL" id="JBJQND010000011">
    <property type="protein sequence ID" value="KAL3860881.1"/>
    <property type="molecule type" value="Genomic_DNA"/>
</dbReference>
<evidence type="ECO:0000313" key="2">
    <source>
        <dbReference type="Proteomes" id="UP001634394"/>
    </source>
</evidence>
<sequence length="213" mass="24167">MKALTGQRSFILSACKRNTCLTEHDVCDYLFHSTCEEITIRYFETRSSIDEAAKIGLDKIKSSVERKDLLSDDRYCSCKYAELSSLPVEIAADILHRYHADTGIRLRTTENGHFLFNAISIVLCGNESKSNELLYKTTLMMVLEDIHLLSPDYSDAALNCAQIGSFPMVTKRPLLSVYPDVNGTKDLAFRALHITIYHAEVNEKLTKRRTILH</sequence>
<organism evidence="1 2">
    <name type="scientific">Sinanodonta woodiana</name>
    <name type="common">Chinese pond mussel</name>
    <name type="synonym">Anodonta woodiana</name>
    <dbReference type="NCBI Taxonomy" id="1069815"/>
    <lineage>
        <taxon>Eukaryota</taxon>
        <taxon>Metazoa</taxon>
        <taxon>Spiralia</taxon>
        <taxon>Lophotrochozoa</taxon>
        <taxon>Mollusca</taxon>
        <taxon>Bivalvia</taxon>
        <taxon>Autobranchia</taxon>
        <taxon>Heteroconchia</taxon>
        <taxon>Palaeoheterodonta</taxon>
        <taxon>Unionida</taxon>
        <taxon>Unionoidea</taxon>
        <taxon>Unionidae</taxon>
        <taxon>Unioninae</taxon>
        <taxon>Sinanodonta</taxon>
    </lineage>
</organism>
<protein>
    <submittedName>
        <fullName evidence="1">Uncharacterized protein</fullName>
    </submittedName>
</protein>
<reference evidence="1 2" key="1">
    <citation type="submission" date="2024-11" db="EMBL/GenBank/DDBJ databases">
        <title>Chromosome-level genome assembly of the freshwater bivalve Anodonta woodiana.</title>
        <authorList>
            <person name="Chen X."/>
        </authorList>
    </citation>
    <scope>NUCLEOTIDE SEQUENCE [LARGE SCALE GENOMIC DNA]</scope>
    <source>
        <strain evidence="1">MN2024</strain>
        <tissue evidence="1">Gills</tissue>
    </source>
</reference>
<gene>
    <name evidence="1" type="ORF">ACJMK2_006977</name>
</gene>
<keyword evidence="2" id="KW-1185">Reference proteome</keyword>
<evidence type="ECO:0000313" key="1">
    <source>
        <dbReference type="EMBL" id="KAL3860881.1"/>
    </source>
</evidence>
<proteinExistence type="predicted"/>
<comment type="caution">
    <text evidence="1">The sequence shown here is derived from an EMBL/GenBank/DDBJ whole genome shotgun (WGS) entry which is preliminary data.</text>
</comment>